<dbReference type="GO" id="GO:0016491">
    <property type="term" value="F:oxidoreductase activity"/>
    <property type="evidence" value="ECO:0007669"/>
    <property type="project" value="UniProtKB-KW"/>
</dbReference>
<dbReference type="Proteomes" id="UP000249432">
    <property type="component" value="Unassembled WGS sequence"/>
</dbReference>
<comment type="pathway">
    <text evidence="1 4">Carotenoid biosynthesis.</text>
</comment>
<dbReference type="SUPFAM" id="SSF51905">
    <property type="entry name" value="FAD/NAD(P)-binding domain"/>
    <property type="match status" value="1"/>
</dbReference>
<comment type="similarity">
    <text evidence="4">Belongs to the carotenoid/retinoid oxidoreductase family.</text>
</comment>
<dbReference type="Pfam" id="PF01593">
    <property type="entry name" value="Amino_oxidase"/>
    <property type="match status" value="1"/>
</dbReference>
<organism evidence="6 7">
    <name type="scientific">Corynebacterium kroppenstedtii</name>
    <dbReference type="NCBI Taxonomy" id="161879"/>
    <lineage>
        <taxon>Bacteria</taxon>
        <taxon>Bacillati</taxon>
        <taxon>Actinomycetota</taxon>
        <taxon>Actinomycetes</taxon>
        <taxon>Mycobacteriales</taxon>
        <taxon>Corynebacteriaceae</taxon>
        <taxon>Corynebacterium</taxon>
    </lineage>
</organism>
<proteinExistence type="inferred from homology"/>
<evidence type="ECO:0000313" key="7">
    <source>
        <dbReference type="Proteomes" id="UP000249432"/>
    </source>
</evidence>
<evidence type="ECO:0000313" key="6">
    <source>
        <dbReference type="EMBL" id="PZR05164.1"/>
    </source>
</evidence>
<accession>A0A2W5UPF7</accession>
<sequence length="578" mass="61800">MSTSFLSHYLSTPRCAVSGRTDRVVVVGAGLSGLAAAVLLAGSGRSVTVIEKADHVGGRAATETISTPLGDVRVDTGATVVTMPWLVDEILASVGLSTGDLAPDFSYQRLSPAYHALFSSGRHLDVFAEGAADQDTQETTGRGESRLDAEIRRFARNKFDDTHCPSSNANRDEFAESRVTGVRGYRLWAESIFEACSSHLMNADFDSVWDLVRTRESALSLARVMRRGGFGSLGRAADRYISDDELRKVFSFQALYAGVPPKKARAVYATISHMDTGMGVFYPTHGPHGSGVGALCDILAAALKQSGGELMLNTQVTSLSRASHGAGSSRTNPDRIHVVETTQGPLPADVVITTCDIPELDAISGRQGRRTMRWSPSAFVMHGAIPREVTRHWPGGHHTISFGKEWDRTFSEITAPHGRGRLMSDPSLLITRAACSAPDLVSTSTTSPHVPIEPVSVLAPCPNTESAHINWTSLAAAYQENLLSVLENRGFEGIRKSFAVGKVDTPDTWSALGLGAGTPFAPAHLFRQTGPFRFRNFPVRSFSNLIHAGSSTTPGVGVPTVILSGALAAARITRGDHP</sequence>
<keyword evidence="2 4" id="KW-0125">Carotenoid biosynthesis</keyword>
<evidence type="ECO:0000256" key="1">
    <source>
        <dbReference type="ARBA" id="ARBA00004829"/>
    </source>
</evidence>
<dbReference type="NCBIfam" id="TIGR02734">
    <property type="entry name" value="crtI_fam"/>
    <property type="match status" value="1"/>
</dbReference>
<dbReference type="EMBL" id="QFRA01000008">
    <property type="protein sequence ID" value="PZR05164.1"/>
    <property type="molecule type" value="Genomic_DNA"/>
</dbReference>
<name>A0A2W5UPF7_9CORY</name>
<dbReference type="RefSeq" id="WP_303734664.1">
    <property type="nucleotide sequence ID" value="NZ_CAKZHK010000008.1"/>
</dbReference>
<protein>
    <submittedName>
        <fullName evidence="6">Phytoene desaturase</fullName>
    </submittedName>
</protein>
<dbReference type="GO" id="GO:0016117">
    <property type="term" value="P:carotenoid biosynthetic process"/>
    <property type="evidence" value="ECO:0007669"/>
    <property type="project" value="UniProtKB-KW"/>
</dbReference>
<evidence type="ECO:0000259" key="5">
    <source>
        <dbReference type="Pfam" id="PF01593"/>
    </source>
</evidence>
<dbReference type="PANTHER" id="PTHR43734">
    <property type="entry name" value="PHYTOENE DESATURASE"/>
    <property type="match status" value="1"/>
</dbReference>
<reference evidence="6 7" key="1">
    <citation type="submission" date="2017-08" db="EMBL/GenBank/DDBJ databases">
        <title>Infants hospitalized years apart are colonized by the same room-sourced microbial strains.</title>
        <authorList>
            <person name="Brooks B."/>
            <person name="Olm M.R."/>
            <person name="Firek B.A."/>
            <person name="Baker R."/>
            <person name="Thomas B.C."/>
            <person name="Morowitz M.J."/>
            <person name="Banfield J.F."/>
        </authorList>
    </citation>
    <scope>NUCLEOTIDE SEQUENCE [LARGE SCALE GENOMIC DNA]</scope>
    <source>
        <strain evidence="6">S2_003_000_R1_3</strain>
    </source>
</reference>
<evidence type="ECO:0000256" key="4">
    <source>
        <dbReference type="RuleBase" id="RU362075"/>
    </source>
</evidence>
<feature type="domain" description="Amine oxidase" evidence="5">
    <location>
        <begin position="31"/>
        <end position="389"/>
    </location>
</feature>
<dbReference type="InterPro" id="IPR014105">
    <property type="entry name" value="Carotenoid/retinoid_OxRdtase"/>
</dbReference>
<dbReference type="AlphaFoldDB" id="A0A2W5UPF7"/>
<evidence type="ECO:0000256" key="3">
    <source>
        <dbReference type="ARBA" id="ARBA00023002"/>
    </source>
</evidence>
<dbReference type="Gene3D" id="3.50.50.60">
    <property type="entry name" value="FAD/NAD(P)-binding domain"/>
    <property type="match status" value="1"/>
</dbReference>
<evidence type="ECO:0000256" key="2">
    <source>
        <dbReference type="ARBA" id="ARBA00022746"/>
    </source>
</evidence>
<dbReference type="InterPro" id="IPR036188">
    <property type="entry name" value="FAD/NAD-bd_sf"/>
</dbReference>
<gene>
    <name evidence="6" type="ORF">DI525_04915</name>
</gene>
<dbReference type="InterPro" id="IPR002937">
    <property type="entry name" value="Amino_oxidase"/>
</dbReference>
<comment type="caution">
    <text evidence="6">The sequence shown here is derived from an EMBL/GenBank/DDBJ whole genome shotgun (WGS) entry which is preliminary data.</text>
</comment>
<keyword evidence="3 4" id="KW-0560">Oxidoreductase</keyword>
<dbReference type="PANTHER" id="PTHR43734:SF1">
    <property type="entry name" value="PHYTOENE DESATURASE"/>
    <property type="match status" value="1"/>
</dbReference>